<dbReference type="Proteomes" id="UP000683429">
    <property type="component" value="Chromosome"/>
</dbReference>
<dbReference type="NCBIfam" id="TIGR03664">
    <property type="entry name" value="fut_nucase"/>
    <property type="match status" value="1"/>
</dbReference>
<sequence>MFSIYKEACAVTSRFDPGHAGEQDLSKPGQALPGVLIVTAVEAEAEAVRRGLGGADGFTVIAAGAGPAAAAAGTAAALAAGSYGCVVSAGIGGGFPGRAALGSLVVASELVHADLGAETPEGFRSAAELGFGRTLYPADPGRAARLAAGLAAAGLDVSTGPVLTVSAATGSAETAAALAARVPGAAAEAMEGCGVAAAALALNLPVLEIRAISNPVGPRDRDAWQIGEALEALAAAGPILSEVLK</sequence>
<keyword evidence="4" id="KW-0326">Glycosidase</keyword>
<reference evidence="4 5" key="1">
    <citation type="submission" date="2021-06" db="EMBL/GenBank/DDBJ databases">
        <title>Whole genome sequence of Paenibacillus sophorae DSM23020 for comparative genomics.</title>
        <authorList>
            <person name="Kim M.-J."/>
            <person name="Lee G."/>
            <person name="Shin J.-H."/>
        </authorList>
    </citation>
    <scope>NUCLEOTIDE SEQUENCE [LARGE SCALE GENOMIC DNA]</scope>
    <source>
        <strain evidence="4 5">DSM 23020</strain>
    </source>
</reference>
<evidence type="ECO:0000259" key="3">
    <source>
        <dbReference type="Pfam" id="PF01048"/>
    </source>
</evidence>
<keyword evidence="5" id="KW-1185">Reference proteome</keyword>
<dbReference type="PANTHER" id="PTHR46832">
    <property type="entry name" value="5'-METHYLTHIOADENOSINE/S-ADENOSYLHOMOCYSTEINE NUCLEOSIDASE"/>
    <property type="match status" value="1"/>
</dbReference>
<feature type="domain" description="Nucleoside phosphorylase" evidence="3">
    <location>
        <begin position="57"/>
        <end position="237"/>
    </location>
</feature>
<protein>
    <recommendedName>
        <fullName evidence="1 2">Futalosine hydrolase</fullName>
        <shortName evidence="1">FL hydrolase</shortName>
        <ecNumber evidence="1 2">3.2.2.26</ecNumber>
    </recommendedName>
    <alternativeName>
        <fullName evidence="1">Futalosine nucleosidase</fullName>
    </alternativeName>
    <alternativeName>
        <fullName evidence="1">Menaquinone biosynthetic enzyme MqnB</fullName>
    </alternativeName>
</protein>
<dbReference type="PANTHER" id="PTHR46832:SF2">
    <property type="entry name" value="FUTALOSINE HYDROLASE"/>
    <property type="match status" value="1"/>
</dbReference>
<dbReference type="SUPFAM" id="SSF53167">
    <property type="entry name" value="Purine and uridine phosphorylases"/>
    <property type="match status" value="1"/>
</dbReference>
<accession>A0ABX8HCY5</accession>
<evidence type="ECO:0000313" key="4">
    <source>
        <dbReference type="EMBL" id="QWU16038.1"/>
    </source>
</evidence>
<evidence type="ECO:0000313" key="5">
    <source>
        <dbReference type="Proteomes" id="UP000683429"/>
    </source>
</evidence>
<dbReference type="InterPro" id="IPR035994">
    <property type="entry name" value="Nucleoside_phosphorylase_sf"/>
</dbReference>
<organism evidence="4 5">
    <name type="scientific">Paenibacillus sophorae</name>
    <dbReference type="NCBI Taxonomy" id="1333845"/>
    <lineage>
        <taxon>Bacteria</taxon>
        <taxon>Bacillati</taxon>
        <taxon>Bacillota</taxon>
        <taxon>Bacilli</taxon>
        <taxon>Bacillales</taxon>
        <taxon>Paenibacillaceae</taxon>
        <taxon>Paenibacillus</taxon>
    </lineage>
</organism>
<gene>
    <name evidence="1" type="primary">mqnB</name>
    <name evidence="4" type="ORF">KP014_01785</name>
</gene>
<dbReference type="Pfam" id="PF01048">
    <property type="entry name" value="PNP_UDP_1"/>
    <property type="match status" value="1"/>
</dbReference>
<comment type="similarity">
    <text evidence="1">Belongs to the PNP/UDP phosphorylase family. Futalosine hydrolase subfamily.</text>
</comment>
<evidence type="ECO:0000256" key="2">
    <source>
        <dbReference type="NCBIfam" id="TIGR03664"/>
    </source>
</evidence>
<dbReference type="EC" id="3.2.2.26" evidence="1 2"/>
<dbReference type="InterPro" id="IPR000845">
    <property type="entry name" value="Nucleoside_phosphorylase_d"/>
</dbReference>
<dbReference type="CDD" id="cd17766">
    <property type="entry name" value="futalosine_nucleosidase_MqnB"/>
    <property type="match status" value="1"/>
</dbReference>
<proteinExistence type="inferred from homology"/>
<dbReference type="HAMAP" id="MF_00991">
    <property type="entry name" value="MqnB"/>
    <property type="match status" value="1"/>
</dbReference>
<comment type="catalytic activity">
    <reaction evidence="1">
        <text>futalosine + H2O = dehypoxanthine futalosine + hypoxanthine</text>
        <dbReference type="Rhea" id="RHEA:25904"/>
        <dbReference type="ChEBI" id="CHEBI:15377"/>
        <dbReference type="ChEBI" id="CHEBI:17368"/>
        <dbReference type="ChEBI" id="CHEBI:58863"/>
        <dbReference type="ChEBI" id="CHEBI:58864"/>
        <dbReference type="EC" id="3.2.2.26"/>
    </reaction>
</comment>
<dbReference type="NCBIfam" id="NF006087">
    <property type="entry name" value="PRK08236.1"/>
    <property type="match status" value="1"/>
</dbReference>
<dbReference type="Gene3D" id="3.40.50.1580">
    <property type="entry name" value="Nucleoside phosphorylase domain"/>
    <property type="match status" value="1"/>
</dbReference>
<name>A0ABX8HCY5_9BACL</name>
<comment type="pathway">
    <text evidence="1">Quinol/quinone metabolism; menaquinone biosynthesis.</text>
</comment>
<comment type="function">
    <text evidence="1">Catalyzes the hydrolysis of futalosine (FL) to dehypoxanthine futalosine (DHFL) and hypoxanthine, a step in the biosynthesis of menaquinone (MK, vitamin K2).</text>
</comment>
<keyword evidence="1 4" id="KW-0378">Hydrolase</keyword>
<keyword evidence="1" id="KW-0474">Menaquinone biosynthesis</keyword>
<dbReference type="RefSeq" id="WP_090833848.1">
    <property type="nucleotide sequence ID" value="NZ_CP076607.1"/>
</dbReference>
<evidence type="ECO:0000256" key="1">
    <source>
        <dbReference type="HAMAP-Rule" id="MF_00991"/>
    </source>
</evidence>
<dbReference type="InterPro" id="IPR019963">
    <property type="entry name" value="FL_hydrolase_MqnB"/>
</dbReference>
<dbReference type="GO" id="GO:0016798">
    <property type="term" value="F:hydrolase activity, acting on glycosyl bonds"/>
    <property type="evidence" value="ECO:0007669"/>
    <property type="project" value="UniProtKB-KW"/>
</dbReference>
<dbReference type="EMBL" id="CP076607">
    <property type="protein sequence ID" value="QWU16038.1"/>
    <property type="molecule type" value="Genomic_DNA"/>
</dbReference>